<name>G4HEJ1_9BACL</name>
<dbReference type="Proteomes" id="UP000003891">
    <property type="component" value="Unassembled WGS sequence"/>
</dbReference>
<evidence type="ECO:0000313" key="1">
    <source>
        <dbReference type="EMBL" id="EHB65260.1"/>
    </source>
</evidence>
<dbReference type="AlphaFoldDB" id="G4HEJ1"/>
<organism evidence="1 2">
    <name type="scientific">Paenibacillus lactis 154</name>
    <dbReference type="NCBI Taxonomy" id="743719"/>
    <lineage>
        <taxon>Bacteria</taxon>
        <taxon>Bacillati</taxon>
        <taxon>Bacillota</taxon>
        <taxon>Bacilli</taxon>
        <taxon>Bacillales</taxon>
        <taxon>Paenibacillaceae</taxon>
        <taxon>Paenibacillus</taxon>
    </lineage>
</organism>
<evidence type="ECO:0000313" key="2">
    <source>
        <dbReference type="Proteomes" id="UP000003891"/>
    </source>
</evidence>
<reference evidence="1 2" key="1">
    <citation type="submission" date="2011-09" db="EMBL/GenBank/DDBJ databases">
        <title>The draft genome of Paenibacillus lactis 154.</title>
        <authorList>
            <consortium name="US DOE Joint Genome Institute (JGI-PGF)"/>
            <person name="Lucas S."/>
            <person name="Han J."/>
            <person name="Lapidus A."/>
            <person name="Cheng J.-F."/>
            <person name="Goodwin L."/>
            <person name="Pitluck S."/>
            <person name="Peters L."/>
            <person name="Land M.L."/>
            <person name="Hauser L."/>
            <person name="Siebers A."/>
            <person name="Thelen M."/>
            <person name="Hugenholtz P."/>
            <person name="Allgaier M."/>
            <person name="Woyke T.J."/>
        </authorList>
    </citation>
    <scope>NUCLEOTIDE SEQUENCE [LARGE SCALE GENOMIC DNA]</scope>
    <source>
        <strain evidence="1 2">154</strain>
    </source>
</reference>
<gene>
    <name evidence="1" type="ORF">PaelaDRAFT_2402</name>
</gene>
<sequence>MLNEAVAEIIKQRYKLPESLDSLVRSYIDESGLHIMNYLGLDSIEEIPAALKYVWANIAMAAFKMDQAHLEELDDLLSGAIDLKIGDTSVKTSAGGSSGGGSVAASVRAYSSDLIRYRKLRW</sequence>
<proteinExistence type="predicted"/>
<dbReference type="PATRIC" id="fig|743719.3.peg.2423"/>
<dbReference type="EMBL" id="AGIP01000004">
    <property type="protein sequence ID" value="EHB65260.1"/>
    <property type="molecule type" value="Genomic_DNA"/>
</dbReference>
<dbReference type="STRING" id="743719.PaelaDRAFT_2402"/>
<accession>G4HEJ1</accession>
<protein>
    <submittedName>
        <fullName evidence="1">Uncharacterized protein</fullName>
    </submittedName>
</protein>
<dbReference type="eggNOG" id="ENOG5032ST4">
    <property type="taxonomic scope" value="Bacteria"/>
</dbReference>